<evidence type="ECO:0000313" key="2">
    <source>
        <dbReference type="Proteomes" id="UP000054560"/>
    </source>
</evidence>
<dbReference type="RefSeq" id="XP_014154918.1">
    <property type="nucleotide sequence ID" value="XM_014299443.1"/>
</dbReference>
<evidence type="ECO:0000313" key="1">
    <source>
        <dbReference type="EMBL" id="KNC81016.1"/>
    </source>
</evidence>
<dbReference type="AlphaFoldDB" id="A0A0L0FWS4"/>
<protein>
    <submittedName>
        <fullName evidence="1">Uncharacterized protein</fullName>
    </submittedName>
</protein>
<accession>A0A0L0FWS4</accession>
<dbReference type="GeneID" id="25907151"/>
<name>A0A0L0FWS4_9EUKA</name>
<dbReference type="Proteomes" id="UP000054560">
    <property type="component" value="Unassembled WGS sequence"/>
</dbReference>
<keyword evidence="2" id="KW-1185">Reference proteome</keyword>
<dbReference type="EMBL" id="KQ242078">
    <property type="protein sequence ID" value="KNC81016.1"/>
    <property type="molecule type" value="Genomic_DNA"/>
</dbReference>
<proteinExistence type="predicted"/>
<organism evidence="1 2">
    <name type="scientific">Sphaeroforma arctica JP610</name>
    <dbReference type="NCBI Taxonomy" id="667725"/>
    <lineage>
        <taxon>Eukaryota</taxon>
        <taxon>Ichthyosporea</taxon>
        <taxon>Ichthyophonida</taxon>
        <taxon>Sphaeroforma</taxon>
    </lineage>
</organism>
<reference evidence="1 2" key="1">
    <citation type="submission" date="2011-02" db="EMBL/GenBank/DDBJ databases">
        <title>The Genome Sequence of Sphaeroforma arctica JP610.</title>
        <authorList>
            <consortium name="The Broad Institute Genome Sequencing Platform"/>
            <person name="Russ C."/>
            <person name="Cuomo C."/>
            <person name="Young S.K."/>
            <person name="Zeng Q."/>
            <person name="Gargeya S."/>
            <person name="Alvarado L."/>
            <person name="Berlin A."/>
            <person name="Chapman S.B."/>
            <person name="Chen Z."/>
            <person name="Freedman E."/>
            <person name="Gellesch M."/>
            <person name="Goldberg J."/>
            <person name="Griggs A."/>
            <person name="Gujja S."/>
            <person name="Heilman E."/>
            <person name="Heiman D."/>
            <person name="Howarth C."/>
            <person name="Mehta T."/>
            <person name="Neiman D."/>
            <person name="Pearson M."/>
            <person name="Roberts A."/>
            <person name="Saif S."/>
            <person name="Shea T."/>
            <person name="Shenoy N."/>
            <person name="Sisk P."/>
            <person name="Stolte C."/>
            <person name="Sykes S."/>
            <person name="White J."/>
            <person name="Yandava C."/>
            <person name="Burger G."/>
            <person name="Gray M.W."/>
            <person name="Holland P.W.H."/>
            <person name="King N."/>
            <person name="Lang F.B.F."/>
            <person name="Roger A.J."/>
            <person name="Ruiz-Trillo I."/>
            <person name="Haas B."/>
            <person name="Nusbaum C."/>
            <person name="Birren B."/>
        </authorList>
    </citation>
    <scope>NUCLEOTIDE SEQUENCE [LARGE SCALE GENOMIC DNA]</scope>
    <source>
        <strain evidence="1 2">JP610</strain>
    </source>
</reference>
<sequence>MSQLQCSVELEWLSVTGEVRKKKVLKSTSASVSQVGGLFIEIELPGKKTKPVRIPVSGKASVFRKFVKQGT</sequence>
<gene>
    <name evidence="1" type="ORF">SARC_06647</name>
</gene>